<keyword evidence="2" id="KW-1185">Reference proteome</keyword>
<organism evidence="1 2">
    <name type="scientific">Leuconostoc lactis</name>
    <dbReference type="NCBI Taxonomy" id="1246"/>
    <lineage>
        <taxon>Bacteria</taxon>
        <taxon>Bacillati</taxon>
        <taxon>Bacillota</taxon>
        <taxon>Bacilli</taxon>
        <taxon>Lactobacillales</taxon>
        <taxon>Lactobacillaceae</taxon>
        <taxon>Leuconostoc</taxon>
    </lineage>
</organism>
<evidence type="ECO:0000313" key="2">
    <source>
        <dbReference type="Proteomes" id="UP000321298"/>
    </source>
</evidence>
<gene>
    <name evidence="1" type="ORF">FGL83_02650</name>
</gene>
<dbReference type="InterPro" id="IPR023198">
    <property type="entry name" value="PGP-like_dom2"/>
</dbReference>
<dbReference type="SUPFAM" id="SSF56784">
    <property type="entry name" value="HAD-like"/>
    <property type="match status" value="1"/>
</dbReference>
<dbReference type="GeneID" id="66531078"/>
<dbReference type="GO" id="GO:0005829">
    <property type="term" value="C:cytosol"/>
    <property type="evidence" value="ECO:0007669"/>
    <property type="project" value="TreeGrafter"/>
</dbReference>
<dbReference type="Pfam" id="PF13419">
    <property type="entry name" value="HAD_2"/>
    <property type="match status" value="1"/>
</dbReference>
<dbReference type="NCBIfam" id="TIGR01549">
    <property type="entry name" value="HAD-SF-IA-v1"/>
    <property type="match status" value="1"/>
</dbReference>
<dbReference type="Gene3D" id="3.40.50.1000">
    <property type="entry name" value="HAD superfamily/HAD-like"/>
    <property type="match status" value="1"/>
</dbReference>
<dbReference type="Gene3D" id="1.10.150.240">
    <property type="entry name" value="Putative phosphatase, domain 2"/>
    <property type="match status" value="1"/>
</dbReference>
<dbReference type="InterPro" id="IPR023214">
    <property type="entry name" value="HAD_sf"/>
</dbReference>
<dbReference type="InterPro" id="IPR041492">
    <property type="entry name" value="HAD_2"/>
</dbReference>
<keyword evidence="1" id="KW-0378">Hydrolase</keyword>
<protein>
    <submittedName>
        <fullName evidence="1">HAD family hydrolase</fullName>
    </submittedName>
</protein>
<dbReference type="SFLD" id="SFLDG01135">
    <property type="entry name" value="C1.5.6:_HAD__Beta-PGM__Phospha"/>
    <property type="match status" value="1"/>
</dbReference>
<dbReference type="PANTHER" id="PTHR43434:SF26">
    <property type="entry name" value="PYROPHOSPHATASE PPAX"/>
    <property type="match status" value="1"/>
</dbReference>
<name>A0AAP9EBH1_LEULA</name>
<dbReference type="Proteomes" id="UP000321298">
    <property type="component" value="Chromosome"/>
</dbReference>
<dbReference type="InterPro" id="IPR006439">
    <property type="entry name" value="HAD-SF_hydro_IA"/>
</dbReference>
<proteinExistence type="predicted"/>
<dbReference type="GO" id="GO:0006281">
    <property type="term" value="P:DNA repair"/>
    <property type="evidence" value="ECO:0007669"/>
    <property type="project" value="TreeGrafter"/>
</dbReference>
<dbReference type="PANTHER" id="PTHR43434">
    <property type="entry name" value="PHOSPHOGLYCOLATE PHOSPHATASE"/>
    <property type="match status" value="1"/>
</dbReference>
<dbReference type="EMBL" id="CP042387">
    <property type="protein sequence ID" value="QEA43663.1"/>
    <property type="molecule type" value="Genomic_DNA"/>
</dbReference>
<dbReference type="InterPro" id="IPR050155">
    <property type="entry name" value="HAD-like_hydrolase_sf"/>
</dbReference>
<dbReference type="SFLD" id="SFLDG01129">
    <property type="entry name" value="C1.5:_HAD__Beta-PGM__Phosphata"/>
    <property type="match status" value="1"/>
</dbReference>
<evidence type="ECO:0000313" key="1">
    <source>
        <dbReference type="EMBL" id="QEA43663.1"/>
    </source>
</evidence>
<dbReference type="RefSeq" id="WP_029510315.1">
    <property type="nucleotide sequence ID" value="NZ_CP042387.1"/>
</dbReference>
<sequence length="222" mass="23958">MTAATQYRAVFFDFDGTLANTEKLAVYATQAAFAQMDLPIPTAAAIIQYQGIPIETSFPLLAQDPMDQTTLQQLFTAFRSAYQAGESAETIQAFSGIPELLTQLVAAGQQLFLMTSKKSAVAQRNLAMLSLDKYFTAIYGSDRVVAYKPAPGGLQQALAEYQLSANEAVMVGDATFDIDAGNAAGMTTIAVTWGAHTRETLKQSEPDYLVATREALAEVLYK</sequence>
<dbReference type="SFLD" id="SFLDS00003">
    <property type="entry name" value="Haloacid_Dehalogenase"/>
    <property type="match status" value="1"/>
</dbReference>
<dbReference type="AlphaFoldDB" id="A0AAP9EBH1"/>
<reference evidence="1 2" key="1">
    <citation type="submission" date="2019-06" db="EMBL/GenBank/DDBJ databases">
        <title>Genome analyses of bacteria isolated from kimchi.</title>
        <authorList>
            <person name="Lee S."/>
            <person name="Ahn S."/>
            <person name="Roh S."/>
        </authorList>
    </citation>
    <scope>NUCLEOTIDE SEQUENCE [LARGE SCALE GENOMIC DNA]</scope>
    <source>
        <strain evidence="1 2">CBA3625</strain>
    </source>
</reference>
<dbReference type="GO" id="GO:0008967">
    <property type="term" value="F:phosphoglycolate phosphatase activity"/>
    <property type="evidence" value="ECO:0007669"/>
    <property type="project" value="TreeGrafter"/>
</dbReference>
<accession>A0AAP9EBH1</accession>
<dbReference type="FunFam" id="3.40.50.1000:FF:000022">
    <property type="entry name" value="Phosphoglycolate phosphatase"/>
    <property type="match status" value="1"/>
</dbReference>
<dbReference type="InterPro" id="IPR036412">
    <property type="entry name" value="HAD-like_sf"/>
</dbReference>
<dbReference type="NCBIfam" id="TIGR01509">
    <property type="entry name" value="HAD-SF-IA-v3"/>
    <property type="match status" value="1"/>
</dbReference>